<name>L7VYX2_9BACT</name>
<evidence type="ECO:0000313" key="1">
    <source>
        <dbReference type="EMBL" id="AGC72691.1"/>
    </source>
</evidence>
<accession>L7VYX2</accession>
<reference evidence="1" key="1">
    <citation type="submission" date="2012-09" db="EMBL/GenBank/DDBJ databases">
        <title>Metagenomic Characterization of a Microbial Community in Wastewater Detects High Levels of Antibiotic Resistance.</title>
        <authorList>
            <person name="Abrams M."/>
            <person name="Caldwell A."/>
            <person name="Vandaei E."/>
            <person name="Lee W."/>
            <person name="Perrott J."/>
            <person name="Khan S.Y."/>
            <person name="Ta J."/>
            <person name="Romero D."/>
            <person name="Nguyen V."/>
            <person name="Pourmand N."/>
            <person name="Ouverney C.C."/>
        </authorList>
    </citation>
    <scope>NUCLEOTIDE SEQUENCE</scope>
</reference>
<dbReference type="AlphaFoldDB" id="L7VYX2"/>
<sequence>MLLRLQQQNQDNPDYTLCFDSTVYSLTAAYVHYHISFDYHP</sequence>
<proteinExistence type="predicted"/>
<dbReference type="EMBL" id="JX649910">
    <property type="protein sequence ID" value="AGC72691.1"/>
    <property type="molecule type" value="Genomic_DNA"/>
</dbReference>
<protein>
    <submittedName>
        <fullName evidence="1">Uncharacterized protein</fullName>
    </submittedName>
</protein>
<organism evidence="1">
    <name type="scientific">uncultured bacterium A1Q1_fos_2111</name>
    <dbReference type="NCBI Taxonomy" id="1256563"/>
    <lineage>
        <taxon>Bacteria</taxon>
        <taxon>environmental samples</taxon>
    </lineage>
</organism>